<organism evidence="1 4">
    <name type="scientific">Nitzschia inconspicua</name>
    <dbReference type="NCBI Taxonomy" id="303405"/>
    <lineage>
        <taxon>Eukaryota</taxon>
        <taxon>Sar</taxon>
        <taxon>Stramenopiles</taxon>
        <taxon>Ochrophyta</taxon>
        <taxon>Bacillariophyta</taxon>
        <taxon>Bacillariophyceae</taxon>
        <taxon>Bacillariophycidae</taxon>
        <taxon>Bacillariales</taxon>
        <taxon>Bacillariaceae</taxon>
        <taxon>Nitzschia</taxon>
    </lineage>
</organism>
<proteinExistence type="predicted"/>
<reference evidence="1" key="1">
    <citation type="journal article" date="2021" name="Sci. Rep.">
        <title>Diploid genomic architecture of Nitzschia inconspicua, an elite biomass production diatom.</title>
        <authorList>
            <person name="Oliver A."/>
            <person name="Podell S."/>
            <person name="Pinowska A."/>
            <person name="Traller J.C."/>
            <person name="Smith S.R."/>
            <person name="McClure R."/>
            <person name="Beliaev A."/>
            <person name="Bohutskyi P."/>
            <person name="Hill E.A."/>
            <person name="Rabines A."/>
            <person name="Zheng H."/>
            <person name="Allen L.Z."/>
            <person name="Kuo A."/>
            <person name="Grigoriev I.V."/>
            <person name="Allen A.E."/>
            <person name="Hazlebeck D."/>
            <person name="Allen E.E."/>
        </authorList>
    </citation>
    <scope>NUCLEOTIDE SEQUENCE</scope>
    <source>
        <strain evidence="1">Hildebrandi</strain>
    </source>
</reference>
<gene>
    <name evidence="2" type="ORF">IV203_017375</name>
    <name evidence="1" type="ORF">IV203_017560</name>
    <name evidence="3" type="ORF">IV203_026145</name>
</gene>
<dbReference type="AlphaFoldDB" id="A0A9K3K5V8"/>
<evidence type="ECO:0000313" key="1">
    <source>
        <dbReference type="EMBL" id="KAG7337170.1"/>
    </source>
</evidence>
<dbReference type="EMBL" id="JAGRRH010000092">
    <property type="protein sequence ID" value="KAG7337170.1"/>
    <property type="molecule type" value="Genomic_DNA"/>
</dbReference>
<dbReference type="EMBL" id="JAGRRH010000010">
    <property type="protein sequence ID" value="KAG7362785.1"/>
    <property type="molecule type" value="Genomic_DNA"/>
</dbReference>
<protein>
    <submittedName>
        <fullName evidence="1">Uncharacterized protein</fullName>
    </submittedName>
</protein>
<comment type="caution">
    <text evidence="1">The sequence shown here is derived from an EMBL/GenBank/DDBJ whole genome shotgun (WGS) entry which is preliminary data.</text>
</comment>
<dbReference type="Proteomes" id="UP000693970">
    <property type="component" value="Unassembled WGS sequence"/>
</dbReference>
<keyword evidence="4" id="KW-1185">Reference proteome</keyword>
<evidence type="ECO:0000313" key="4">
    <source>
        <dbReference type="Proteomes" id="UP000693970"/>
    </source>
</evidence>
<dbReference type="EMBL" id="JAGRRH010000020">
    <property type="protein sequence ID" value="KAG7348670.1"/>
    <property type="molecule type" value="Genomic_DNA"/>
</dbReference>
<accession>A0A9K3K5V8</accession>
<reference evidence="1" key="2">
    <citation type="submission" date="2021-04" db="EMBL/GenBank/DDBJ databases">
        <authorList>
            <person name="Podell S."/>
        </authorList>
    </citation>
    <scope>NUCLEOTIDE SEQUENCE</scope>
    <source>
        <strain evidence="1">Hildebrandi</strain>
    </source>
</reference>
<name>A0A9K3K5V8_9STRA</name>
<evidence type="ECO:0000313" key="2">
    <source>
        <dbReference type="EMBL" id="KAG7348670.1"/>
    </source>
</evidence>
<sequence>MASMMLHNYVIDSDGLQINNLESDSLRQQYGVEPLEAQTGLDANNNGFLPEVETLWEIGAQNSSRRMRIVREMTEMELQRPHHNISRNG</sequence>
<evidence type="ECO:0000313" key="3">
    <source>
        <dbReference type="EMBL" id="KAG7362785.1"/>
    </source>
</evidence>